<keyword evidence="1 4" id="KW-0812">Transmembrane</keyword>
<name>A0A969WBI4_9GAMM</name>
<feature type="transmembrane region" description="Helical" evidence="4">
    <location>
        <begin position="310"/>
        <end position="329"/>
    </location>
</feature>
<evidence type="ECO:0000313" key="6">
    <source>
        <dbReference type="EMBL" id="NKF22983.1"/>
    </source>
</evidence>
<dbReference type="SUPFAM" id="SSF103473">
    <property type="entry name" value="MFS general substrate transporter"/>
    <property type="match status" value="1"/>
</dbReference>
<comment type="caution">
    <text evidence="6">The sequence shown here is derived from an EMBL/GenBank/DDBJ whole genome shotgun (WGS) entry which is preliminary data.</text>
</comment>
<feature type="transmembrane region" description="Helical" evidence="4">
    <location>
        <begin position="256"/>
        <end position="279"/>
    </location>
</feature>
<feature type="transmembrane region" description="Helical" evidence="4">
    <location>
        <begin position="286"/>
        <end position="304"/>
    </location>
</feature>
<feature type="transmembrane region" description="Helical" evidence="4">
    <location>
        <begin position="138"/>
        <end position="162"/>
    </location>
</feature>
<dbReference type="InterPro" id="IPR036259">
    <property type="entry name" value="MFS_trans_sf"/>
</dbReference>
<keyword evidence="3 4" id="KW-0472">Membrane</keyword>
<feature type="transmembrane region" description="Helical" evidence="4">
    <location>
        <begin position="38"/>
        <end position="58"/>
    </location>
</feature>
<evidence type="ECO:0000256" key="4">
    <source>
        <dbReference type="SAM" id="Phobius"/>
    </source>
</evidence>
<dbReference type="RefSeq" id="WP_168148316.1">
    <property type="nucleotide sequence ID" value="NZ_JAAVXB010000006.1"/>
</dbReference>
<dbReference type="GO" id="GO:0022857">
    <property type="term" value="F:transmembrane transporter activity"/>
    <property type="evidence" value="ECO:0007669"/>
    <property type="project" value="InterPro"/>
</dbReference>
<dbReference type="EMBL" id="JAAVXB010000006">
    <property type="protein sequence ID" value="NKF22983.1"/>
    <property type="molecule type" value="Genomic_DNA"/>
</dbReference>
<feature type="domain" description="Major facilitator superfamily (MFS) profile" evidence="5">
    <location>
        <begin position="1"/>
        <end position="408"/>
    </location>
</feature>
<dbReference type="PROSITE" id="PS50850">
    <property type="entry name" value="MFS"/>
    <property type="match status" value="1"/>
</dbReference>
<proteinExistence type="predicted"/>
<dbReference type="AlphaFoldDB" id="A0A969WBI4"/>
<feature type="transmembrane region" description="Helical" evidence="4">
    <location>
        <begin position="385"/>
        <end position="406"/>
    </location>
</feature>
<evidence type="ECO:0000313" key="7">
    <source>
        <dbReference type="Proteomes" id="UP000653472"/>
    </source>
</evidence>
<feature type="transmembrane region" description="Helical" evidence="4">
    <location>
        <begin position="215"/>
        <end position="236"/>
    </location>
</feature>
<keyword evidence="2 4" id="KW-1133">Transmembrane helix</keyword>
<evidence type="ECO:0000256" key="2">
    <source>
        <dbReference type="ARBA" id="ARBA00022989"/>
    </source>
</evidence>
<keyword evidence="7" id="KW-1185">Reference proteome</keyword>
<dbReference type="CDD" id="cd06174">
    <property type="entry name" value="MFS"/>
    <property type="match status" value="1"/>
</dbReference>
<dbReference type="Pfam" id="PF07690">
    <property type="entry name" value="MFS_1"/>
    <property type="match status" value="1"/>
</dbReference>
<dbReference type="Proteomes" id="UP000653472">
    <property type="component" value="Unassembled WGS sequence"/>
</dbReference>
<dbReference type="Gene3D" id="1.20.1250.20">
    <property type="entry name" value="MFS general substrate transporter like domains"/>
    <property type="match status" value="2"/>
</dbReference>
<dbReference type="InterPro" id="IPR011701">
    <property type="entry name" value="MFS"/>
</dbReference>
<protein>
    <submittedName>
        <fullName evidence="6">MFS transporter</fullName>
    </submittedName>
</protein>
<accession>A0A969WBI4</accession>
<evidence type="ECO:0000259" key="5">
    <source>
        <dbReference type="PROSITE" id="PS50850"/>
    </source>
</evidence>
<feature type="transmembrane region" description="Helical" evidence="4">
    <location>
        <begin position="70"/>
        <end position="92"/>
    </location>
</feature>
<reference evidence="6" key="1">
    <citation type="submission" date="2020-03" db="EMBL/GenBank/DDBJ databases">
        <title>Solimonas marina sp. nov., isolated from deep seawater of the Pacific Ocean.</title>
        <authorList>
            <person name="Liu X."/>
            <person name="Lai Q."/>
            <person name="Sun F."/>
            <person name="Gai Y."/>
            <person name="Li G."/>
            <person name="Shao Z."/>
        </authorList>
    </citation>
    <scope>NUCLEOTIDE SEQUENCE</scope>
    <source>
        <strain evidence="6">C16B3</strain>
    </source>
</reference>
<sequence length="416" mass="42940">MLAMLALIVAGEAVFMLPFVVARVFRATFLTVFDLTNLQLGSAFSVYGVIAMVSYLLGGPLADRYPARSLIAIALLATSLGGIVFAGIPSIAGLTLLYGFWGVTTVLLFWAALIRATREWGGITAQGRAYGLLDGGRGVLAAILATAAVALFGHLLPAQAAAADAAQLARGMRAIILATTAFTALAAVLAWFALPGNPPAATADGPRLSWAGVRAAARFPSVWLQALVIVCAYVAYKVTDVFGLYAHDVLGYDDVAAARLGSLTFWARPVAALAAGWLADRLRASQVVIGGFALLGVGALPLAAGWSPLAVPAVLMMVLAITSLGIYGVRGVYFSVMNEMRLPLAMTGSAAGLVSVIGFTPDIFAGPLIGALLDRAPGAAGFHQVFAMTAGFAAVGLIAALALARLTRPLREAVQR</sequence>
<evidence type="ECO:0000256" key="1">
    <source>
        <dbReference type="ARBA" id="ARBA00022692"/>
    </source>
</evidence>
<organism evidence="6 7">
    <name type="scientific">Solimonas marina</name>
    <dbReference type="NCBI Taxonomy" id="2714601"/>
    <lineage>
        <taxon>Bacteria</taxon>
        <taxon>Pseudomonadati</taxon>
        <taxon>Pseudomonadota</taxon>
        <taxon>Gammaproteobacteria</taxon>
        <taxon>Nevskiales</taxon>
        <taxon>Nevskiaceae</taxon>
        <taxon>Solimonas</taxon>
    </lineage>
</organism>
<evidence type="ECO:0000256" key="3">
    <source>
        <dbReference type="ARBA" id="ARBA00023136"/>
    </source>
</evidence>
<feature type="transmembrane region" description="Helical" evidence="4">
    <location>
        <begin position="174"/>
        <end position="194"/>
    </location>
</feature>
<dbReference type="InterPro" id="IPR020846">
    <property type="entry name" value="MFS_dom"/>
</dbReference>
<feature type="transmembrane region" description="Helical" evidence="4">
    <location>
        <begin position="98"/>
        <end position="117"/>
    </location>
</feature>
<gene>
    <name evidence="6" type="ORF">G7Y82_11690</name>
</gene>
<feature type="transmembrane region" description="Helical" evidence="4">
    <location>
        <begin position="350"/>
        <end position="373"/>
    </location>
</feature>